<keyword evidence="1" id="KW-0175">Coiled coil</keyword>
<feature type="coiled-coil region" evidence="1">
    <location>
        <begin position="132"/>
        <end position="159"/>
    </location>
</feature>
<organism evidence="2 3">
    <name type="scientific">Yoonia sediminilitoris</name>
    <dbReference type="NCBI Taxonomy" id="1286148"/>
    <lineage>
        <taxon>Bacteria</taxon>
        <taxon>Pseudomonadati</taxon>
        <taxon>Pseudomonadota</taxon>
        <taxon>Alphaproteobacteria</taxon>
        <taxon>Rhodobacterales</taxon>
        <taxon>Paracoccaceae</taxon>
        <taxon>Yoonia</taxon>
    </lineage>
</organism>
<evidence type="ECO:0000313" key="3">
    <source>
        <dbReference type="Proteomes" id="UP000244523"/>
    </source>
</evidence>
<dbReference type="PANTHER" id="PTHR30469">
    <property type="entry name" value="MULTIDRUG RESISTANCE PROTEIN MDTA"/>
    <property type="match status" value="1"/>
</dbReference>
<dbReference type="GO" id="GO:0015562">
    <property type="term" value="F:efflux transmembrane transporter activity"/>
    <property type="evidence" value="ECO:0007669"/>
    <property type="project" value="TreeGrafter"/>
</dbReference>
<dbReference type="Gene3D" id="2.40.420.20">
    <property type="match status" value="1"/>
</dbReference>
<dbReference type="GO" id="GO:1990281">
    <property type="term" value="C:efflux pump complex"/>
    <property type="evidence" value="ECO:0007669"/>
    <property type="project" value="TreeGrafter"/>
</dbReference>
<dbReference type="RefSeq" id="WP_108388426.1">
    <property type="nucleotide sequence ID" value="NZ_QBUD01000016.1"/>
</dbReference>
<evidence type="ECO:0000256" key="1">
    <source>
        <dbReference type="SAM" id="Coils"/>
    </source>
</evidence>
<dbReference type="Gene3D" id="1.10.287.470">
    <property type="entry name" value="Helix hairpin bin"/>
    <property type="match status" value="1"/>
</dbReference>
<accession>A0A2T6K858</accession>
<dbReference type="Gene3D" id="2.40.30.170">
    <property type="match status" value="1"/>
</dbReference>
<evidence type="ECO:0008006" key="4">
    <source>
        <dbReference type="Google" id="ProtNLM"/>
    </source>
</evidence>
<feature type="coiled-coil region" evidence="1">
    <location>
        <begin position="198"/>
        <end position="225"/>
    </location>
</feature>
<dbReference type="PANTHER" id="PTHR30469:SF12">
    <property type="entry name" value="MULTIDRUG RESISTANCE PROTEIN MDTA"/>
    <property type="match status" value="1"/>
</dbReference>
<proteinExistence type="predicted"/>
<gene>
    <name evidence="2" type="ORF">C8N45_11692</name>
</gene>
<name>A0A2T6K858_9RHOB</name>
<comment type="caution">
    <text evidence="2">The sequence shown here is derived from an EMBL/GenBank/DDBJ whole genome shotgun (WGS) entry which is preliminary data.</text>
</comment>
<dbReference type="AlphaFoldDB" id="A0A2T6K858"/>
<dbReference type="OrthoDB" id="7811737at2"/>
<evidence type="ECO:0000313" key="2">
    <source>
        <dbReference type="EMBL" id="PUB10919.1"/>
    </source>
</evidence>
<dbReference type="EMBL" id="QBUD01000016">
    <property type="protein sequence ID" value="PUB10919.1"/>
    <property type="molecule type" value="Genomic_DNA"/>
</dbReference>
<dbReference type="Gene3D" id="2.40.50.100">
    <property type="match status" value="1"/>
</dbReference>
<sequence length="452" mass="48023">MKNLVKLALISLPIVGLGVAFLSYTVSNSPPPEQQILGERTTHVSVIIARTDAVRPMIRGFGRAEPARVYEAVAQVAGTADYVNPMLNRGEILPAGAVLLRLSPADYNLAIAQSRSTIRTAQARFAELAVTQENLEASLEIERQSLDLLEQELTRAETLFNAGSIPQTSRDAARAAVLAGRQRVQNVASSLALLPTQRAVQTEQIAAAQISLEQAERNLAHTELTLPYTARVSQVAVETGEFVRAGSTIAELDGIEAAEVEAQINLASLRGLMRSAAPNTSVSPMDPSAMTSTIRNLDLTVSVNLELGGDMVSWDATIDRLSDTIDPLSGAVGVVVRVEDAYREANPGLRPPLTQGMFVEVILMAPPLEGLVLPRTALRDGVVMIADADNRLRRVPVTPSLAQGDIVVVSEGLPSGAMVLVVPPSPAIEGMLLEPHVDDAVMAKLAGGGRLK</sequence>
<reference evidence="2 3" key="1">
    <citation type="submission" date="2018-04" db="EMBL/GenBank/DDBJ databases">
        <title>Genomic Encyclopedia of Archaeal and Bacterial Type Strains, Phase II (KMG-II): from individual species to whole genera.</title>
        <authorList>
            <person name="Goeker M."/>
        </authorList>
    </citation>
    <scope>NUCLEOTIDE SEQUENCE [LARGE SCALE GENOMIC DNA]</scope>
    <source>
        <strain evidence="2 3">DSM 29955</strain>
    </source>
</reference>
<dbReference type="SUPFAM" id="SSF111369">
    <property type="entry name" value="HlyD-like secretion proteins"/>
    <property type="match status" value="1"/>
</dbReference>
<protein>
    <recommendedName>
        <fullName evidence="4">RND family efflux transporter MFP subunit</fullName>
    </recommendedName>
</protein>
<dbReference type="Proteomes" id="UP000244523">
    <property type="component" value="Unassembled WGS sequence"/>
</dbReference>
<keyword evidence="3" id="KW-1185">Reference proteome</keyword>